<organism evidence="1 2">
    <name type="scientific">Candidatus Thermoflexus japonica</name>
    <dbReference type="NCBI Taxonomy" id="2035417"/>
    <lineage>
        <taxon>Bacteria</taxon>
        <taxon>Bacillati</taxon>
        <taxon>Chloroflexota</taxon>
        <taxon>Thermoflexia</taxon>
        <taxon>Thermoflexales</taxon>
        <taxon>Thermoflexaceae</taxon>
        <taxon>Thermoflexus</taxon>
    </lineage>
</organism>
<accession>A0A2H5Y4U3</accession>
<dbReference type="AlphaFoldDB" id="A0A2H5Y4U3"/>
<evidence type="ECO:0000313" key="2">
    <source>
        <dbReference type="Proteomes" id="UP000236642"/>
    </source>
</evidence>
<gene>
    <name evidence="1" type="ORF">HRbin22_00700</name>
</gene>
<sequence>MRYLRYPLSKHKGNVMARVKLEIEVPEDLLSILRASRQDLEAEAGRWLALALFKSRRISAGKAAQLAHMSLADFMEFTREQGVVWTDYTDEELERELREARELGRRRRGQRK</sequence>
<dbReference type="EMBL" id="BEHY01000010">
    <property type="protein sequence ID" value="GBD08460.1"/>
    <property type="molecule type" value="Genomic_DNA"/>
</dbReference>
<protein>
    <submittedName>
        <fullName evidence="1">Uncharacterized protein</fullName>
    </submittedName>
</protein>
<dbReference type="Proteomes" id="UP000236642">
    <property type="component" value="Unassembled WGS sequence"/>
</dbReference>
<evidence type="ECO:0000313" key="1">
    <source>
        <dbReference type="EMBL" id="GBD08460.1"/>
    </source>
</evidence>
<reference evidence="2" key="1">
    <citation type="submission" date="2017-09" db="EMBL/GenBank/DDBJ databases">
        <title>Metaegenomics of thermophilic ammonia-oxidizing enrichment culture.</title>
        <authorList>
            <person name="Kato S."/>
            <person name="Suzuki K."/>
        </authorList>
    </citation>
    <scope>NUCLEOTIDE SEQUENCE [LARGE SCALE GENOMIC DNA]</scope>
</reference>
<comment type="caution">
    <text evidence="1">The sequence shown here is derived from an EMBL/GenBank/DDBJ whole genome shotgun (WGS) entry which is preliminary data.</text>
</comment>
<dbReference type="Pfam" id="PF03683">
    <property type="entry name" value="UPF0175"/>
    <property type="match status" value="1"/>
</dbReference>
<proteinExistence type="predicted"/>
<dbReference type="InterPro" id="IPR005368">
    <property type="entry name" value="UPF0175"/>
</dbReference>
<name>A0A2H5Y4U3_9CHLR</name>